<keyword evidence="3" id="KW-1185">Reference proteome</keyword>
<dbReference type="SUPFAM" id="SSF46894">
    <property type="entry name" value="C-terminal effector domain of the bipartite response regulators"/>
    <property type="match status" value="1"/>
</dbReference>
<dbReference type="Gene3D" id="1.10.10.10">
    <property type="entry name" value="Winged helix-like DNA-binding domain superfamily/Winged helix DNA-binding domain"/>
    <property type="match status" value="1"/>
</dbReference>
<gene>
    <name evidence="2" type="ORF">V3C41_19675</name>
</gene>
<dbReference type="Gene3D" id="1.25.40.10">
    <property type="entry name" value="Tetratricopeptide repeat domain"/>
    <property type="match status" value="1"/>
</dbReference>
<comment type="caution">
    <text evidence="2">The sequence shown here is derived from an EMBL/GenBank/DDBJ whole genome shotgun (WGS) entry which is preliminary data.</text>
</comment>
<reference evidence="2 3" key="1">
    <citation type="journal article" date="2024" name="Appl. Microbiol. Biotechnol.">
        <title>Biosynthetic gene clusters with biotechnological applications in novel Antarctic isolates from Actinomycetota.</title>
        <authorList>
            <person name="Bruna P."/>
            <person name="Nunez-Montero K."/>
            <person name="Contreras M.J."/>
            <person name="Leal K."/>
            <person name="Garcia M."/>
            <person name="Abanto M."/>
            <person name="Barrientos L."/>
        </authorList>
    </citation>
    <scope>NUCLEOTIDE SEQUENCE [LARGE SCALE GENOMIC DNA]</scope>
    <source>
        <strain evidence="2 3">Se16.17</strain>
    </source>
</reference>
<dbReference type="Pfam" id="PF13181">
    <property type="entry name" value="TPR_8"/>
    <property type="match status" value="1"/>
</dbReference>
<dbReference type="PRINTS" id="PR00364">
    <property type="entry name" value="DISEASERSIST"/>
</dbReference>
<dbReference type="RefSeq" id="WP_347783462.1">
    <property type="nucleotide sequence ID" value="NZ_JBBMFV010000004.1"/>
</dbReference>
<name>A0ABV0GX71_PAENI</name>
<dbReference type="SMART" id="SM00421">
    <property type="entry name" value="HTH_LUXR"/>
    <property type="match status" value="1"/>
</dbReference>
<dbReference type="CDD" id="cd06170">
    <property type="entry name" value="LuxR_C_like"/>
    <property type="match status" value="1"/>
</dbReference>
<dbReference type="SUPFAM" id="SSF52540">
    <property type="entry name" value="P-loop containing nucleoside triphosphate hydrolases"/>
    <property type="match status" value="1"/>
</dbReference>
<dbReference type="PROSITE" id="PS00622">
    <property type="entry name" value="HTH_LUXR_1"/>
    <property type="match status" value="1"/>
</dbReference>
<proteinExistence type="predicted"/>
<dbReference type="InterPro" id="IPR016032">
    <property type="entry name" value="Sig_transdc_resp-reg_C-effctor"/>
</dbReference>
<dbReference type="InterPro" id="IPR019734">
    <property type="entry name" value="TPR_rpt"/>
</dbReference>
<dbReference type="Pfam" id="PF00196">
    <property type="entry name" value="GerE"/>
    <property type="match status" value="1"/>
</dbReference>
<organism evidence="2 3">
    <name type="scientific">Paenarthrobacter nicotinovorans</name>
    <name type="common">Arthrobacter nicotinovorans</name>
    <dbReference type="NCBI Taxonomy" id="29320"/>
    <lineage>
        <taxon>Bacteria</taxon>
        <taxon>Bacillati</taxon>
        <taxon>Actinomycetota</taxon>
        <taxon>Actinomycetes</taxon>
        <taxon>Micrococcales</taxon>
        <taxon>Micrococcaceae</taxon>
        <taxon>Paenarthrobacter</taxon>
    </lineage>
</organism>
<dbReference type="PROSITE" id="PS50043">
    <property type="entry name" value="HTH_LUXR_2"/>
    <property type="match status" value="1"/>
</dbReference>
<protein>
    <submittedName>
        <fullName evidence="2">LuxR C-terminal-related transcriptional regulator</fullName>
    </submittedName>
</protein>
<sequence>MSNEAVTVGSLGGHNLTSFIGRRNELGAARELMSRSRLLTLAGPGGVGKTRLAAELATRTRKAFRDGVWIVELAALDDASLVASQIAASLRLPDQSNRSPAERLADYIQDRQLLLVLDNCEHLLGEVPALVAKLMETAPQLRVIATSREPLGIFGEQVYQVPPLSAPAAADIEAGTIESFESVRLLVDRAKSVHAGFEVTDGNRQAIAELCRMLDGIPLAIELAASRLRSVSVIQLVERLDRRFEILTGGSRAAIPRQQTLRALVDWSYELCTREEQTLWARLSVFPGGFDVEAAEEVCGFGEISKAGILDLLDHLVAKSLVVAGNVIDHAYTSDQPRRYWQLMTFREYGASLLERRGEAADLRRRQRNHYLQKASDTVATWCGPGQSSRLAAAHRDHTNILLALEWSASTPGEETTGMELAALLRYHWIAGGKLSDGRLWLERMLALATDMTPQRGNALWVAAWVALLQGDRGPAEAFLAECRQIARSLEDPVLAAHADHWQALCEVLGGRIGPAMELFNKAAIVHRLQEDPASELTAMFLLAWAQMYGGRIEEALATCHEVLNESGKHGERWSLAYGYAVMGLCYWHLGRLDEARTCQVKALEIQRDFHDGLCIALVVEQMSWTAASSGQLETAATLLRATQSVWKGIGTTVLAFGPLATDSTQTTDRIRNGLGESRFQAILNGGQSLSNDQAVELALSLATTSYVSSPGRAVDEGRHASRRTKRPEFVGAFTANGPALTEREEQVANLVALGQSNKEIAAELVLSPRTVSGHIERILSKLGFTSRTQVATWVAGRSSGP</sequence>
<dbReference type="SMART" id="SM00028">
    <property type="entry name" value="TPR"/>
    <property type="match status" value="2"/>
</dbReference>
<dbReference type="Gene3D" id="3.40.50.300">
    <property type="entry name" value="P-loop containing nucleotide triphosphate hydrolases"/>
    <property type="match status" value="1"/>
</dbReference>
<dbReference type="InterPro" id="IPR036388">
    <property type="entry name" value="WH-like_DNA-bd_sf"/>
</dbReference>
<dbReference type="InterPro" id="IPR049945">
    <property type="entry name" value="AAA_22"/>
</dbReference>
<dbReference type="PANTHER" id="PTHR47691">
    <property type="entry name" value="REGULATOR-RELATED"/>
    <property type="match status" value="1"/>
</dbReference>
<dbReference type="EMBL" id="JBBMFV010000004">
    <property type="protein sequence ID" value="MEO3943297.1"/>
    <property type="molecule type" value="Genomic_DNA"/>
</dbReference>
<dbReference type="Proteomes" id="UP001448614">
    <property type="component" value="Unassembled WGS sequence"/>
</dbReference>
<feature type="domain" description="HTH luxR-type" evidence="1">
    <location>
        <begin position="734"/>
        <end position="799"/>
    </location>
</feature>
<dbReference type="PRINTS" id="PR00038">
    <property type="entry name" value="HTHLUXR"/>
</dbReference>
<dbReference type="SUPFAM" id="SSF48452">
    <property type="entry name" value="TPR-like"/>
    <property type="match status" value="1"/>
</dbReference>
<accession>A0ABV0GX71</accession>
<dbReference type="InterPro" id="IPR011990">
    <property type="entry name" value="TPR-like_helical_dom_sf"/>
</dbReference>
<dbReference type="PANTHER" id="PTHR47691:SF3">
    <property type="entry name" value="HTH-TYPE TRANSCRIPTIONAL REGULATOR RV0890C-RELATED"/>
    <property type="match status" value="1"/>
</dbReference>
<evidence type="ECO:0000313" key="3">
    <source>
        <dbReference type="Proteomes" id="UP001448614"/>
    </source>
</evidence>
<evidence type="ECO:0000259" key="1">
    <source>
        <dbReference type="PROSITE" id="PS50043"/>
    </source>
</evidence>
<dbReference type="InterPro" id="IPR027417">
    <property type="entry name" value="P-loop_NTPase"/>
</dbReference>
<dbReference type="InterPro" id="IPR000792">
    <property type="entry name" value="Tscrpt_reg_LuxR_C"/>
</dbReference>
<dbReference type="Pfam" id="PF13401">
    <property type="entry name" value="AAA_22"/>
    <property type="match status" value="1"/>
</dbReference>
<evidence type="ECO:0000313" key="2">
    <source>
        <dbReference type="EMBL" id="MEO3943297.1"/>
    </source>
</evidence>